<comment type="caution">
    <text evidence="1">The sequence shown here is derived from an EMBL/GenBank/DDBJ whole genome shotgun (WGS) entry which is preliminary data.</text>
</comment>
<evidence type="ECO:0000313" key="2">
    <source>
        <dbReference type="Proteomes" id="UP001500523"/>
    </source>
</evidence>
<dbReference type="Proteomes" id="UP001500523">
    <property type="component" value="Unassembled WGS sequence"/>
</dbReference>
<name>A0ABP7D4B7_9SPHN</name>
<dbReference type="EMBL" id="BAABBF010000002">
    <property type="protein sequence ID" value="GAA3699406.1"/>
    <property type="molecule type" value="Genomic_DNA"/>
</dbReference>
<protein>
    <submittedName>
        <fullName evidence="1">Uncharacterized protein</fullName>
    </submittedName>
</protein>
<evidence type="ECO:0000313" key="1">
    <source>
        <dbReference type="EMBL" id="GAA3699406.1"/>
    </source>
</evidence>
<reference evidence="2" key="1">
    <citation type="journal article" date="2019" name="Int. J. Syst. Evol. Microbiol.">
        <title>The Global Catalogue of Microorganisms (GCM) 10K type strain sequencing project: providing services to taxonomists for standard genome sequencing and annotation.</title>
        <authorList>
            <consortium name="The Broad Institute Genomics Platform"/>
            <consortium name="The Broad Institute Genome Sequencing Center for Infectious Disease"/>
            <person name="Wu L."/>
            <person name="Ma J."/>
        </authorList>
    </citation>
    <scope>NUCLEOTIDE SEQUENCE [LARGE SCALE GENOMIC DNA]</scope>
    <source>
        <strain evidence="2">JCM 17498</strain>
    </source>
</reference>
<proteinExistence type="predicted"/>
<sequence>MMEIPACRTLPITDSLFAEAASDIALIGGGLLMLHDAPLMAVSLPSDGWQTGWPLMIWNAGLSPCEDHVRAVCENSLTGPALEALCLAADALHDRLTAWAWMDVDVRGLCAITDGTGLAIGRIADLIKGLLHAAPRVTPVLPMATDGLWALLGEVAGDAVCH</sequence>
<gene>
    <name evidence="1" type="ORF">GCM10022268_07000</name>
</gene>
<keyword evidence="2" id="KW-1185">Reference proteome</keyword>
<accession>A0ABP7D4B7</accession>
<organism evidence="1 2">
    <name type="scientific">Sphingomonas cynarae</name>
    <dbReference type="NCBI Taxonomy" id="930197"/>
    <lineage>
        <taxon>Bacteria</taxon>
        <taxon>Pseudomonadati</taxon>
        <taxon>Pseudomonadota</taxon>
        <taxon>Alphaproteobacteria</taxon>
        <taxon>Sphingomonadales</taxon>
        <taxon>Sphingomonadaceae</taxon>
        <taxon>Sphingomonas</taxon>
    </lineage>
</organism>